<evidence type="ECO:0000313" key="1">
    <source>
        <dbReference type="EMBL" id="KAI5660116.1"/>
    </source>
</evidence>
<reference evidence="2" key="1">
    <citation type="journal article" date="2023" name="Nat. Plants">
        <title>Single-cell RNA sequencing provides a high-resolution roadmap for understanding the multicellular compartmentation of specialized metabolism.</title>
        <authorList>
            <person name="Sun S."/>
            <person name="Shen X."/>
            <person name="Li Y."/>
            <person name="Li Y."/>
            <person name="Wang S."/>
            <person name="Li R."/>
            <person name="Zhang H."/>
            <person name="Shen G."/>
            <person name="Guo B."/>
            <person name="Wei J."/>
            <person name="Xu J."/>
            <person name="St-Pierre B."/>
            <person name="Chen S."/>
            <person name="Sun C."/>
        </authorList>
    </citation>
    <scope>NUCLEOTIDE SEQUENCE [LARGE SCALE GENOMIC DNA]</scope>
</reference>
<protein>
    <submittedName>
        <fullName evidence="1">Uncharacterized protein</fullName>
    </submittedName>
</protein>
<dbReference type="EMBL" id="CM044706">
    <property type="protein sequence ID" value="KAI5660116.1"/>
    <property type="molecule type" value="Genomic_DNA"/>
</dbReference>
<organism evidence="1 2">
    <name type="scientific">Catharanthus roseus</name>
    <name type="common">Madagascar periwinkle</name>
    <name type="synonym">Vinca rosea</name>
    <dbReference type="NCBI Taxonomy" id="4058"/>
    <lineage>
        <taxon>Eukaryota</taxon>
        <taxon>Viridiplantae</taxon>
        <taxon>Streptophyta</taxon>
        <taxon>Embryophyta</taxon>
        <taxon>Tracheophyta</taxon>
        <taxon>Spermatophyta</taxon>
        <taxon>Magnoliopsida</taxon>
        <taxon>eudicotyledons</taxon>
        <taxon>Gunneridae</taxon>
        <taxon>Pentapetalae</taxon>
        <taxon>asterids</taxon>
        <taxon>lamiids</taxon>
        <taxon>Gentianales</taxon>
        <taxon>Apocynaceae</taxon>
        <taxon>Rauvolfioideae</taxon>
        <taxon>Vinceae</taxon>
        <taxon>Catharanthinae</taxon>
        <taxon>Catharanthus</taxon>
    </lineage>
</organism>
<proteinExistence type="predicted"/>
<evidence type="ECO:0000313" key="2">
    <source>
        <dbReference type="Proteomes" id="UP001060085"/>
    </source>
</evidence>
<keyword evidence="2" id="KW-1185">Reference proteome</keyword>
<accession>A0ACC0AHA7</accession>
<dbReference type="Proteomes" id="UP001060085">
    <property type="component" value="Linkage Group LG06"/>
</dbReference>
<gene>
    <name evidence="1" type="ORF">M9H77_28909</name>
</gene>
<sequence>MLGLSWILFFYLQRFVHSSFVPFTSTNKLPLPPLTFGPDSLAFDARGQGPYTGVGDGRILKYQDSVVGFVEFATTSPFRTNELCRGTNFILAATCGRPLGLGFNYLSGDLYVVDANFGFLVVPPNGGLATQLAKAVDGVPFGILDALDIDQTTQIVYFTDLGLGGILRLGLGNITQILQSKDNSGKLFKYDPKTRQFELLLSGLSVPGGVAVSEDGSYLLITELIAFRVRKFWLKGPKANSVEVLIKVDGLPDNIKRTSRGDFWVAVNGVKGLTLAPMGLKINGITGDVIESRDLGIQYVNVPVSEVQEFMAELFTGSPTQSFVGKYGI</sequence>
<comment type="caution">
    <text evidence="1">The sequence shown here is derived from an EMBL/GenBank/DDBJ whole genome shotgun (WGS) entry which is preliminary data.</text>
</comment>
<name>A0ACC0AHA7_CATRO</name>